<comment type="subcellular location">
    <subcellularLocation>
        <location evidence="1">Membrane</location>
        <topology evidence="1">Multi-pass membrane protein</topology>
    </subcellularLocation>
</comment>
<protein>
    <submittedName>
        <fullName evidence="7">RDD family protein</fullName>
    </submittedName>
</protein>
<feature type="transmembrane region" description="Helical" evidence="5">
    <location>
        <begin position="26"/>
        <end position="49"/>
    </location>
</feature>
<dbReference type="Proteomes" id="UP000245647">
    <property type="component" value="Unassembled WGS sequence"/>
</dbReference>
<feature type="transmembrane region" description="Helical" evidence="5">
    <location>
        <begin position="61"/>
        <end position="86"/>
    </location>
</feature>
<gene>
    <name evidence="7" type="ORF">DDR33_23155</name>
</gene>
<evidence type="ECO:0000256" key="4">
    <source>
        <dbReference type="ARBA" id="ARBA00023136"/>
    </source>
</evidence>
<dbReference type="PANTHER" id="PTHR38480">
    <property type="entry name" value="SLR0254 PROTEIN"/>
    <property type="match status" value="1"/>
</dbReference>
<name>A0A2U2PA69_9SPHI</name>
<sequence length="250" mass="28235">MQTVKITTSQNIDIEYEMAGLGERMVAYLIDWGILFLVYYAAFIVMTILNLVPGTGPESSAVIFGIVIFVIIIFFALYDLICEVFLHGQSFGKKLMKIRVVSIDGTSPRLGQYLLRWIFRLVDFTLTFQLGGLISVTTSKPHQRIGDRVAGTTVIKTKPRTQLEDIAFIPPEENYQPLFPEAERLNSRDIELIHEVIRNFKESGNNVLVYNLAVKLSEHLSVQIPAQMNEMEFVQALLKDHNAITSAVPI</sequence>
<evidence type="ECO:0000256" key="1">
    <source>
        <dbReference type="ARBA" id="ARBA00004141"/>
    </source>
</evidence>
<evidence type="ECO:0000256" key="3">
    <source>
        <dbReference type="ARBA" id="ARBA00022989"/>
    </source>
</evidence>
<keyword evidence="4 5" id="KW-0472">Membrane</keyword>
<evidence type="ECO:0000256" key="2">
    <source>
        <dbReference type="ARBA" id="ARBA00022692"/>
    </source>
</evidence>
<dbReference type="AlphaFoldDB" id="A0A2U2PA69"/>
<reference evidence="7 8" key="1">
    <citation type="submission" date="2018-04" db="EMBL/GenBank/DDBJ databases">
        <title>Pedobacter chongqingensis sp. nov., isolated from a rottenly hemp rope.</title>
        <authorList>
            <person name="Cai Y."/>
        </authorList>
    </citation>
    <scope>NUCLEOTIDE SEQUENCE [LARGE SCALE GENOMIC DNA]</scope>
    <source>
        <strain evidence="7 8">FJ4-8</strain>
    </source>
</reference>
<keyword evidence="2 5" id="KW-0812">Transmembrane</keyword>
<dbReference type="InterPro" id="IPR010432">
    <property type="entry name" value="RDD"/>
</dbReference>
<dbReference type="PANTHER" id="PTHR38480:SF1">
    <property type="entry name" value="SLR0254 PROTEIN"/>
    <property type="match status" value="1"/>
</dbReference>
<evidence type="ECO:0000313" key="7">
    <source>
        <dbReference type="EMBL" id="PWG78277.1"/>
    </source>
</evidence>
<feature type="domain" description="RDD" evidence="6">
    <location>
        <begin position="19"/>
        <end position="151"/>
    </location>
</feature>
<dbReference type="GO" id="GO:0016020">
    <property type="term" value="C:membrane"/>
    <property type="evidence" value="ECO:0007669"/>
    <property type="project" value="UniProtKB-SubCell"/>
</dbReference>
<organism evidence="7 8">
    <name type="scientific">Pararcticibacter amylolyticus</name>
    <dbReference type="NCBI Taxonomy" id="2173175"/>
    <lineage>
        <taxon>Bacteria</taxon>
        <taxon>Pseudomonadati</taxon>
        <taxon>Bacteroidota</taxon>
        <taxon>Sphingobacteriia</taxon>
        <taxon>Sphingobacteriales</taxon>
        <taxon>Sphingobacteriaceae</taxon>
        <taxon>Pararcticibacter</taxon>
    </lineage>
</organism>
<dbReference type="RefSeq" id="WP_109418181.1">
    <property type="nucleotide sequence ID" value="NZ_QEAS01000028.1"/>
</dbReference>
<keyword evidence="3 5" id="KW-1133">Transmembrane helix</keyword>
<accession>A0A2U2PA69</accession>
<dbReference type="OrthoDB" id="9814143at2"/>
<evidence type="ECO:0000256" key="5">
    <source>
        <dbReference type="SAM" id="Phobius"/>
    </source>
</evidence>
<dbReference type="Pfam" id="PF06271">
    <property type="entry name" value="RDD"/>
    <property type="match status" value="1"/>
</dbReference>
<keyword evidence="8" id="KW-1185">Reference proteome</keyword>
<evidence type="ECO:0000313" key="8">
    <source>
        <dbReference type="Proteomes" id="UP000245647"/>
    </source>
</evidence>
<evidence type="ECO:0000259" key="6">
    <source>
        <dbReference type="Pfam" id="PF06271"/>
    </source>
</evidence>
<dbReference type="EMBL" id="QEAS01000028">
    <property type="protein sequence ID" value="PWG78277.1"/>
    <property type="molecule type" value="Genomic_DNA"/>
</dbReference>
<comment type="caution">
    <text evidence="7">The sequence shown here is derived from an EMBL/GenBank/DDBJ whole genome shotgun (WGS) entry which is preliminary data.</text>
</comment>
<proteinExistence type="predicted"/>